<reference evidence="1" key="1">
    <citation type="submission" date="2018-05" db="EMBL/GenBank/DDBJ databases">
        <authorList>
            <person name="Lanie J.A."/>
            <person name="Ng W.-L."/>
            <person name="Kazmierczak K.M."/>
            <person name="Andrzejewski T.M."/>
            <person name="Davidsen T.M."/>
            <person name="Wayne K.J."/>
            <person name="Tettelin H."/>
            <person name="Glass J.I."/>
            <person name="Rusch D."/>
            <person name="Podicherti R."/>
            <person name="Tsui H.-C.T."/>
            <person name="Winkler M.E."/>
        </authorList>
    </citation>
    <scope>NUCLEOTIDE SEQUENCE</scope>
</reference>
<dbReference type="EMBL" id="UINC01023567">
    <property type="protein sequence ID" value="SVA95478.1"/>
    <property type="molecule type" value="Genomic_DNA"/>
</dbReference>
<dbReference type="AlphaFoldDB" id="A0A382A1T0"/>
<gene>
    <name evidence="1" type="ORF">METZ01_LOCUS148332</name>
</gene>
<protein>
    <submittedName>
        <fullName evidence="1">Uncharacterized protein</fullName>
    </submittedName>
</protein>
<name>A0A382A1T0_9ZZZZ</name>
<evidence type="ECO:0000313" key="1">
    <source>
        <dbReference type="EMBL" id="SVA95478.1"/>
    </source>
</evidence>
<organism evidence="1">
    <name type="scientific">marine metagenome</name>
    <dbReference type="NCBI Taxonomy" id="408172"/>
    <lineage>
        <taxon>unclassified sequences</taxon>
        <taxon>metagenomes</taxon>
        <taxon>ecological metagenomes</taxon>
    </lineage>
</organism>
<accession>A0A382A1T0</accession>
<sequence>MFGLSPAVLAQLPYTEMGRLASNEPQIETPGSGGPRTNTFPQEPFSVGQRIEWLELNPSIIRLAVGDTYDLRQINIIAHGQSGLILTGVPLNVGMEGRLDLLTLDNTNTQGDLIVELKAAKAGLARLWIQSTAPNSDGERPRQSIVLLIED</sequence>
<proteinExistence type="predicted"/>